<evidence type="ECO:0000259" key="3">
    <source>
        <dbReference type="PROSITE" id="PS50821"/>
    </source>
</evidence>
<dbReference type="InterPro" id="IPR012337">
    <property type="entry name" value="RNaseH-like_sf"/>
</dbReference>
<dbReference type="Gene3D" id="3.40.50.2300">
    <property type="match status" value="1"/>
</dbReference>
<evidence type="ECO:0000259" key="4">
    <source>
        <dbReference type="PROSITE" id="PS50822"/>
    </source>
</evidence>
<protein>
    <submittedName>
        <fullName evidence="5">Argonaute family protein</fullName>
    </submittedName>
</protein>
<keyword evidence="6" id="KW-1185">Reference proteome</keyword>
<dbReference type="GO" id="GO:0003723">
    <property type="term" value="F:RNA binding"/>
    <property type="evidence" value="ECO:0007669"/>
    <property type="project" value="InterPro"/>
</dbReference>
<evidence type="ECO:0000313" key="6">
    <source>
        <dbReference type="Proteomes" id="UP001140206"/>
    </source>
</evidence>
<dbReference type="Pfam" id="PF02170">
    <property type="entry name" value="PAZ"/>
    <property type="match status" value="1"/>
</dbReference>
<dbReference type="Pfam" id="PF08699">
    <property type="entry name" value="ArgoL1"/>
    <property type="match status" value="1"/>
</dbReference>
<name>A0AAV8DQX1_9POAL</name>
<feature type="domain" description="Piwi" evidence="4">
    <location>
        <begin position="513"/>
        <end position="823"/>
    </location>
</feature>
<dbReference type="InterPro" id="IPR032472">
    <property type="entry name" value="ArgoL2"/>
</dbReference>
<dbReference type="Proteomes" id="UP001140206">
    <property type="component" value="Chromosome 4"/>
</dbReference>
<organism evidence="5 6">
    <name type="scientific">Rhynchospora pubera</name>
    <dbReference type="NCBI Taxonomy" id="906938"/>
    <lineage>
        <taxon>Eukaryota</taxon>
        <taxon>Viridiplantae</taxon>
        <taxon>Streptophyta</taxon>
        <taxon>Embryophyta</taxon>
        <taxon>Tracheophyta</taxon>
        <taxon>Spermatophyta</taxon>
        <taxon>Magnoliopsida</taxon>
        <taxon>Liliopsida</taxon>
        <taxon>Poales</taxon>
        <taxon>Cyperaceae</taxon>
        <taxon>Cyperoideae</taxon>
        <taxon>Rhynchosporeae</taxon>
        <taxon>Rhynchospora</taxon>
    </lineage>
</organism>
<dbReference type="InterPro" id="IPR003100">
    <property type="entry name" value="PAZ_dom"/>
</dbReference>
<dbReference type="Pfam" id="PF16488">
    <property type="entry name" value="ArgoL2"/>
    <property type="match status" value="1"/>
</dbReference>
<dbReference type="Pfam" id="PF02171">
    <property type="entry name" value="Piwi"/>
    <property type="match status" value="1"/>
</dbReference>
<dbReference type="SMART" id="SM01163">
    <property type="entry name" value="DUF1785"/>
    <property type="match status" value="1"/>
</dbReference>
<dbReference type="EMBL" id="JAMFTS010000004">
    <property type="protein sequence ID" value="KAJ4768990.1"/>
    <property type="molecule type" value="Genomic_DNA"/>
</dbReference>
<dbReference type="PROSITE" id="PS50822">
    <property type="entry name" value="PIWI"/>
    <property type="match status" value="1"/>
</dbReference>
<comment type="similarity">
    <text evidence="1">Belongs to the argonaute family. Ago subfamily.</text>
</comment>
<evidence type="ECO:0000313" key="5">
    <source>
        <dbReference type="EMBL" id="KAJ4768990.1"/>
    </source>
</evidence>
<proteinExistence type="inferred from homology"/>
<dbReference type="Gene3D" id="2.170.260.10">
    <property type="entry name" value="paz domain"/>
    <property type="match status" value="1"/>
</dbReference>
<dbReference type="InterPro" id="IPR045246">
    <property type="entry name" value="Piwi_ago-like"/>
</dbReference>
<dbReference type="PANTHER" id="PTHR22891">
    <property type="entry name" value="EUKARYOTIC TRANSLATION INITIATION FACTOR 2C"/>
    <property type="match status" value="1"/>
</dbReference>
<feature type="domain" description="PAZ" evidence="3">
    <location>
        <begin position="230"/>
        <end position="344"/>
    </location>
</feature>
<comment type="caution">
    <text evidence="5">The sequence shown here is derived from an EMBL/GenBank/DDBJ whole genome shotgun (WGS) entry which is preliminary data.</text>
</comment>
<dbReference type="InterPro" id="IPR032474">
    <property type="entry name" value="Argonaute_N"/>
</dbReference>
<dbReference type="GO" id="GO:0031047">
    <property type="term" value="P:regulatory ncRNA-mediated gene silencing"/>
    <property type="evidence" value="ECO:0007669"/>
    <property type="project" value="UniProtKB-KW"/>
</dbReference>
<dbReference type="InterPro" id="IPR014811">
    <property type="entry name" value="ArgoL1"/>
</dbReference>
<dbReference type="CDD" id="cd04657">
    <property type="entry name" value="Piwi_ago-like"/>
    <property type="match status" value="1"/>
</dbReference>
<evidence type="ECO:0000256" key="1">
    <source>
        <dbReference type="ARBA" id="ARBA00008201"/>
    </source>
</evidence>
<reference evidence="5" key="1">
    <citation type="submission" date="2022-08" db="EMBL/GenBank/DDBJ databases">
        <authorList>
            <person name="Marques A."/>
        </authorList>
    </citation>
    <scope>NUCLEOTIDE SEQUENCE</scope>
    <source>
        <strain evidence="5">RhyPub2mFocal</strain>
        <tissue evidence="5">Leaves</tissue>
    </source>
</reference>
<dbReference type="Pfam" id="PF16486">
    <property type="entry name" value="ArgoN"/>
    <property type="match status" value="1"/>
</dbReference>
<dbReference type="AlphaFoldDB" id="A0AAV8DQX1"/>
<sequence>MTRTAVGKAGRNINILSNHFPVRFTRFDTVFYQYTVSMKHENENVVENKRMSRKVIEKMFQTYRSELANKDYIYGGERSLFTVGPLSQSMLEFAVVLEEISVRAAGSHSEGHKKRMKRVHKTTLFKVTLNYASKIPLGSIAVALRRGEPPEAQGALMVMVLNLILRQQQARMGCLLVRQSFFNRDPKSFTDLGGGVTACRGVHSSFLATVGGGFSLNMDVATTMILTPGPVIDLLIANQNVEEPKQVNWIKAKRMLRNLRIITKHNKMEHKITGFSEFPCNQQRFLWNVRDEDRECRTVEITVSEYYKRRYQLDLSWSSEYPCLDIGRQRDPIYVPLELCDLIPLQRYTKALSSKQRASLVQQSRQKPHEKRKIITQAVRSNNYDEDPLLAACGIQIEKEMTRLTGRVLPAPRLIFGNDVGFTPDRGQWKISDKILLDPVKIGVWAVVNFSARVDLNYVSREVINCARRKGIHIDHPQALIMEQIRYVETGPIIRVERMFDQLRKELHDKPHFILCILPERKHNDLYGPWKKKCLQEEGIMSQCMGTGKHNETYFQNLILKINVKLGGINWVLALEDRKAIPLVQKKATLILGLDVSHSSAGHSDTPSIAAVVGSRCWPSISMYRASVRTQSPKMELIGSLCIPNSNGHGDDGIIREMLFEFYKSSKGQKPEQIIIFRDGVSESQFNQVLNIEVDQIIKAYVMMGEGPLPKITVIIAQKNHHTKLFQADTPEKNVPPGTVVDTSIVNGRHHNFYMCAHNGIIGTSRPVHYHVLVDEIGFGVDDLQQLVLSLSYVYQRSNSAISIVAPIAYAHHAAAQLSQFIKFEDYASDASPGEGVVPPVPELPLLNTDVQNSMFFC</sequence>
<accession>A0AAV8DQX1</accession>
<dbReference type="SUPFAM" id="SSF101690">
    <property type="entry name" value="PAZ domain"/>
    <property type="match status" value="1"/>
</dbReference>
<dbReference type="InterPro" id="IPR003165">
    <property type="entry name" value="Piwi"/>
</dbReference>
<dbReference type="SUPFAM" id="SSF53098">
    <property type="entry name" value="Ribonuclease H-like"/>
    <property type="match status" value="1"/>
</dbReference>
<dbReference type="CDD" id="cd02846">
    <property type="entry name" value="PAZ_argonaute_like"/>
    <property type="match status" value="1"/>
</dbReference>
<dbReference type="InterPro" id="IPR036397">
    <property type="entry name" value="RNaseH_sf"/>
</dbReference>
<dbReference type="SMART" id="SM00950">
    <property type="entry name" value="Piwi"/>
    <property type="match status" value="1"/>
</dbReference>
<gene>
    <name evidence="5" type="ORF">LUZ62_079365</name>
</gene>
<evidence type="ECO:0000256" key="2">
    <source>
        <dbReference type="ARBA" id="ARBA00023158"/>
    </source>
</evidence>
<keyword evidence="2" id="KW-0943">RNA-mediated gene silencing</keyword>
<dbReference type="PROSITE" id="PS50821">
    <property type="entry name" value="PAZ"/>
    <property type="match status" value="1"/>
</dbReference>
<dbReference type="InterPro" id="IPR036085">
    <property type="entry name" value="PAZ_dom_sf"/>
</dbReference>
<dbReference type="FunFam" id="3.30.420.10:FF:000091">
    <property type="entry name" value="Protein argonaute 3"/>
    <property type="match status" value="1"/>
</dbReference>
<dbReference type="Gene3D" id="3.30.420.10">
    <property type="entry name" value="Ribonuclease H-like superfamily/Ribonuclease H"/>
    <property type="match status" value="1"/>
</dbReference>